<evidence type="ECO:0000313" key="2">
    <source>
        <dbReference type="EMBL" id="ASV75111.1"/>
    </source>
</evidence>
<dbReference type="InterPro" id="IPR021212">
    <property type="entry name" value="DUF2760"/>
</dbReference>
<protein>
    <recommendedName>
        <fullName evidence="1">DUF2760 domain-containing protein</fullName>
    </recommendedName>
</protein>
<dbReference type="OrthoDB" id="21395at2"/>
<evidence type="ECO:0000259" key="1">
    <source>
        <dbReference type="Pfam" id="PF10816"/>
    </source>
</evidence>
<accession>A0A286RGM9</accession>
<reference evidence="2 3" key="1">
    <citation type="journal article" name="Front. Microbiol.">
        <title>Sugar Metabolism of the First Thermophilic Planctomycete Thermogutta terrifontis: Comparative Genomic and Transcriptomic Approaches.</title>
        <authorList>
            <person name="Elcheninov A.G."/>
            <person name="Menzel P."/>
            <person name="Gudbergsdottir S.R."/>
            <person name="Slesarev A.I."/>
            <person name="Kadnikov V.V."/>
            <person name="Krogh A."/>
            <person name="Bonch-Osmolovskaya E.A."/>
            <person name="Peng X."/>
            <person name="Kublanov I.V."/>
        </authorList>
    </citation>
    <scope>NUCLEOTIDE SEQUENCE [LARGE SCALE GENOMIC DNA]</scope>
    <source>
        <strain evidence="2 3">R1</strain>
    </source>
</reference>
<dbReference type="Pfam" id="PF10816">
    <property type="entry name" value="DUF2760"/>
    <property type="match status" value="1"/>
</dbReference>
<feature type="domain" description="DUF2760" evidence="1">
    <location>
        <begin position="64"/>
        <end position="186"/>
    </location>
</feature>
<keyword evidence="3" id="KW-1185">Reference proteome</keyword>
<dbReference type="KEGG" id="ttf:THTE_2509"/>
<evidence type="ECO:0000313" key="3">
    <source>
        <dbReference type="Proteomes" id="UP000215086"/>
    </source>
</evidence>
<name>A0A286RGM9_9BACT</name>
<organism evidence="2 3">
    <name type="scientific">Thermogutta terrifontis</name>
    <dbReference type="NCBI Taxonomy" id="1331910"/>
    <lineage>
        <taxon>Bacteria</taxon>
        <taxon>Pseudomonadati</taxon>
        <taxon>Planctomycetota</taxon>
        <taxon>Planctomycetia</taxon>
        <taxon>Pirellulales</taxon>
        <taxon>Thermoguttaceae</taxon>
        <taxon>Thermogutta</taxon>
    </lineage>
</organism>
<dbReference type="EMBL" id="CP018477">
    <property type="protein sequence ID" value="ASV75111.1"/>
    <property type="molecule type" value="Genomic_DNA"/>
</dbReference>
<proteinExistence type="predicted"/>
<dbReference type="AlphaFoldDB" id="A0A286RGM9"/>
<gene>
    <name evidence="2" type="ORF">THTE_2509</name>
</gene>
<sequence length="190" mass="20982">MVIWDAIRIFFATLFDRETARRVREVLEKRRIGERPSEAQPAEAVLPKPAVQPLKPAPGKAAKSEALILLETLQREARFVDFIKEDLSGYSDAQIGAAVRDIHRDCAAVLERLFAIRPAIDVPEGAEYVIPESFDSGRIRLVGNVHGGPPYRGRVTHHGWEATECRLPVWTGTEASARIIAPAEVEVGGP</sequence>
<dbReference type="RefSeq" id="WP_095415266.1">
    <property type="nucleotide sequence ID" value="NZ_CP018477.1"/>
</dbReference>
<dbReference type="Proteomes" id="UP000215086">
    <property type="component" value="Chromosome"/>
</dbReference>